<evidence type="ECO:0000256" key="8">
    <source>
        <dbReference type="SAM" id="Coils"/>
    </source>
</evidence>
<keyword evidence="7 9" id="KW-0472">Membrane</keyword>
<feature type="coiled-coil region" evidence="8">
    <location>
        <begin position="4"/>
        <end position="41"/>
    </location>
</feature>
<dbReference type="RefSeq" id="WP_075057803.1">
    <property type="nucleotide sequence ID" value="NZ_CP012357.1"/>
</dbReference>
<dbReference type="GO" id="GO:0006886">
    <property type="term" value="P:intracellular protein transport"/>
    <property type="evidence" value="ECO:0007669"/>
    <property type="project" value="InterPro"/>
</dbReference>
<protein>
    <submittedName>
        <fullName evidence="10">Preprotein translocase subunit SecE</fullName>
    </submittedName>
</protein>
<dbReference type="STRING" id="216942.SLITO_v1c00320"/>
<keyword evidence="8" id="KW-0175">Coiled coil</keyword>
<evidence type="ECO:0000256" key="3">
    <source>
        <dbReference type="ARBA" id="ARBA00022692"/>
    </source>
</evidence>
<evidence type="ECO:0000256" key="5">
    <source>
        <dbReference type="ARBA" id="ARBA00022989"/>
    </source>
</evidence>
<dbReference type="NCBIfam" id="TIGR00964">
    <property type="entry name" value="secE_bact"/>
    <property type="match status" value="1"/>
</dbReference>
<keyword evidence="3 9" id="KW-0812">Transmembrane</keyword>
<gene>
    <name evidence="10" type="primary">secE</name>
    <name evidence="10" type="ORF">SLITO_v1c00320</name>
</gene>
<dbReference type="GO" id="GO:0008320">
    <property type="term" value="F:protein transmembrane transporter activity"/>
    <property type="evidence" value="ECO:0007669"/>
    <property type="project" value="InterPro"/>
</dbReference>
<accession>A0A0K1W064</accession>
<dbReference type="GO" id="GO:0006605">
    <property type="term" value="P:protein targeting"/>
    <property type="evidence" value="ECO:0007669"/>
    <property type="project" value="InterPro"/>
</dbReference>
<proteinExistence type="predicted"/>
<reference evidence="10 11" key="1">
    <citation type="journal article" date="2015" name="Genome Announc.">
        <title>Complete Genome Sequence of Spiroplasma litorale TN-1T (DSM 21781), a Bacterium Isolated from a Green-Eyed Horsefly (Tabanus nigrovittatus).</title>
        <authorList>
            <person name="Lo W.S."/>
            <person name="Lai Y.C."/>
            <person name="Lien Y.W."/>
            <person name="Wang T.H."/>
            <person name="Kuo C.H."/>
        </authorList>
    </citation>
    <scope>NUCLEOTIDE SEQUENCE [LARGE SCALE GENOMIC DNA]</scope>
    <source>
        <strain evidence="10 11">TN-1</strain>
    </source>
</reference>
<evidence type="ECO:0000256" key="7">
    <source>
        <dbReference type="ARBA" id="ARBA00023136"/>
    </source>
</evidence>
<keyword evidence="11" id="KW-1185">Reference proteome</keyword>
<keyword evidence="5 9" id="KW-1133">Transmembrane helix</keyword>
<dbReference type="Proteomes" id="UP000067476">
    <property type="component" value="Chromosome"/>
</dbReference>
<evidence type="ECO:0000313" key="11">
    <source>
        <dbReference type="Proteomes" id="UP000067476"/>
    </source>
</evidence>
<dbReference type="KEGG" id="sll:SLITO_v1c00320"/>
<evidence type="ECO:0000256" key="6">
    <source>
        <dbReference type="ARBA" id="ARBA00023010"/>
    </source>
</evidence>
<dbReference type="GO" id="GO:0009306">
    <property type="term" value="P:protein secretion"/>
    <property type="evidence" value="ECO:0007669"/>
    <property type="project" value="InterPro"/>
</dbReference>
<name>A0A0K1W064_9MOLU</name>
<dbReference type="InterPro" id="IPR001901">
    <property type="entry name" value="Translocase_SecE/Sec61-g"/>
</dbReference>
<dbReference type="Pfam" id="PF00584">
    <property type="entry name" value="SecE"/>
    <property type="match status" value="1"/>
</dbReference>
<dbReference type="GO" id="GO:0016020">
    <property type="term" value="C:membrane"/>
    <property type="evidence" value="ECO:0007669"/>
    <property type="project" value="UniProtKB-SubCell"/>
</dbReference>
<feature type="transmembrane region" description="Helical" evidence="9">
    <location>
        <begin position="96"/>
        <end position="117"/>
    </location>
</feature>
<dbReference type="PATRIC" id="fig|216942.3.peg.32"/>
<dbReference type="InterPro" id="IPR038379">
    <property type="entry name" value="SecE_sf"/>
</dbReference>
<dbReference type="AlphaFoldDB" id="A0A0K1W064"/>
<keyword evidence="6" id="KW-0811">Translocation</keyword>
<sequence length="131" mass="15447">MDENKKKLTKEEKAKIKLEKIEAKKQEKAERRKQFEDLFKEVQGHDGTQEGKIKAARAKKVKKHKDKIGFKKAAKEAPVKFLKEINKIKWSSRENLSIKFLWVIVFILIFGVFFFAVDYGLQHLFVELKII</sequence>
<evidence type="ECO:0000256" key="2">
    <source>
        <dbReference type="ARBA" id="ARBA00022448"/>
    </source>
</evidence>
<keyword evidence="2" id="KW-0813">Transport</keyword>
<dbReference type="InterPro" id="IPR005807">
    <property type="entry name" value="SecE_bac"/>
</dbReference>
<dbReference type="EMBL" id="CP012357">
    <property type="protein sequence ID" value="AKX33700.1"/>
    <property type="molecule type" value="Genomic_DNA"/>
</dbReference>
<keyword evidence="4" id="KW-0653">Protein transport</keyword>
<evidence type="ECO:0000313" key="10">
    <source>
        <dbReference type="EMBL" id="AKX33700.1"/>
    </source>
</evidence>
<evidence type="ECO:0000256" key="1">
    <source>
        <dbReference type="ARBA" id="ARBA00004370"/>
    </source>
</evidence>
<evidence type="ECO:0000256" key="4">
    <source>
        <dbReference type="ARBA" id="ARBA00022927"/>
    </source>
</evidence>
<evidence type="ECO:0000256" key="9">
    <source>
        <dbReference type="SAM" id="Phobius"/>
    </source>
</evidence>
<dbReference type="Gene3D" id="1.20.5.1030">
    <property type="entry name" value="Preprotein translocase secy subunit"/>
    <property type="match status" value="1"/>
</dbReference>
<organism evidence="10 11">
    <name type="scientific">Spiroplasma litorale</name>
    <dbReference type="NCBI Taxonomy" id="216942"/>
    <lineage>
        <taxon>Bacteria</taxon>
        <taxon>Bacillati</taxon>
        <taxon>Mycoplasmatota</taxon>
        <taxon>Mollicutes</taxon>
        <taxon>Entomoplasmatales</taxon>
        <taxon>Spiroplasmataceae</taxon>
        <taxon>Spiroplasma</taxon>
    </lineage>
</organism>
<comment type="subcellular location">
    <subcellularLocation>
        <location evidence="1">Membrane</location>
    </subcellularLocation>
</comment>